<keyword evidence="2 4" id="KW-0328">Glycosyltransferase</keyword>
<keyword evidence="3 4" id="KW-0808">Transferase</keyword>
<dbReference type="PANTHER" id="PTHR48043">
    <property type="entry name" value="EG:EG0003.4 PROTEIN-RELATED"/>
    <property type="match status" value="1"/>
</dbReference>
<feature type="signal peptide" evidence="5">
    <location>
        <begin position="1"/>
        <end position="18"/>
    </location>
</feature>
<dbReference type="CDD" id="cd03784">
    <property type="entry name" value="GT1_Gtf-like"/>
    <property type="match status" value="1"/>
</dbReference>
<feature type="chain" id="PRO_5044976155" description="UDP-glucuronosyltransferase" evidence="5">
    <location>
        <begin position="19"/>
        <end position="522"/>
    </location>
</feature>
<evidence type="ECO:0000256" key="1">
    <source>
        <dbReference type="ARBA" id="ARBA00009995"/>
    </source>
</evidence>
<dbReference type="GO" id="GO:0008194">
    <property type="term" value="F:UDP-glycosyltransferase activity"/>
    <property type="evidence" value="ECO:0007669"/>
    <property type="project" value="InterPro"/>
</dbReference>
<dbReference type="InterPro" id="IPR035595">
    <property type="entry name" value="UDP_glycos_trans_CS"/>
</dbReference>
<dbReference type="KEGG" id="gmw:113513128"/>
<keyword evidence="6" id="KW-1185">Reference proteome</keyword>
<protein>
    <recommendedName>
        <fullName evidence="5">UDP-glucuronosyltransferase</fullName>
        <ecNumber evidence="5">2.4.1.17</ecNumber>
    </recommendedName>
</protein>
<dbReference type="Gene3D" id="3.40.50.2000">
    <property type="entry name" value="Glycogen Phosphorylase B"/>
    <property type="match status" value="2"/>
</dbReference>
<dbReference type="InterPro" id="IPR050271">
    <property type="entry name" value="UDP-glycosyltransferase"/>
</dbReference>
<dbReference type="Proteomes" id="UP001652740">
    <property type="component" value="Unplaced"/>
</dbReference>
<sequence>MFKVIALTLIYLTVNTDGAKILGFFPTPSISHQVVFRVLMHELAKRGHEVYVVTTDPAFPKGKAPKNLTEIDIHDISYLKWREAVLSPEMTTGNKNDMKQQIAVMYAIIINLFDEQINTDAVQKLLNDKSLKFDLIFLESFVRPGLILSDYYKAPIILITSFLPIYNNMEVLGSPVHPILYPLGVCRQKVNNLSAWEKITELYSYYNVLNYVDSYDDRVNAIIKKNFGPDAPSVYELQNNVDMLFVNVHPIWDMNRPAPPNVIYLGGLHRNPEKDLPKDLKNFLDSSEHGVIYVSFGTNIDPSLLPQEKIKMLANVLSRTPYDVIWKWDKDDFPNRPKNIKIFKWLPQSDLLSHPKVLLFVTQGGLQSTDEAIAAGVPLIGLPMLVDQWFNVEQYERLKIGLGLQMEELTEEKFKNALDTVLNDKSYRNNIIKLRTLMADQPQTPLQRAVWWTEHVLRHGSGKHLRSPAANMSWKEYLELELVGYVLLTILTLIIISVFIFVYLYKFITVSHISDEHLKKIN</sequence>
<gene>
    <name evidence="7" type="primary">LOC113513128</name>
</gene>
<dbReference type="InterPro" id="IPR002213">
    <property type="entry name" value="UDP_glucos_trans"/>
</dbReference>
<accession>A0A6J3C354</accession>
<keyword evidence="5" id="KW-0812">Transmembrane</keyword>
<organism evidence="6 7">
    <name type="scientific">Galleria mellonella</name>
    <name type="common">Greater wax moth</name>
    <dbReference type="NCBI Taxonomy" id="7137"/>
    <lineage>
        <taxon>Eukaryota</taxon>
        <taxon>Metazoa</taxon>
        <taxon>Ecdysozoa</taxon>
        <taxon>Arthropoda</taxon>
        <taxon>Hexapoda</taxon>
        <taxon>Insecta</taxon>
        <taxon>Pterygota</taxon>
        <taxon>Neoptera</taxon>
        <taxon>Endopterygota</taxon>
        <taxon>Lepidoptera</taxon>
        <taxon>Glossata</taxon>
        <taxon>Ditrysia</taxon>
        <taxon>Pyraloidea</taxon>
        <taxon>Pyralidae</taxon>
        <taxon>Galleriinae</taxon>
        <taxon>Galleria</taxon>
    </lineage>
</organism>
<dbReference type="EC" id="2.4.1.17" evidence="5"/>
<reference evidence="7" key="1">
    <citation type="submission" date="2025-08" db="UniProtKB">
        <authorList>
            <consortium name="RefSeq"/>
        </authorList>
    </citation>
    <scope>IDENTIFICATION</scope>
    <source>
        <tissue evidence="7">Whole larvae</tissue>
    </source>
</reference>
<dbReference type="AlphaFoldDB" id="A0A6J3C354"/>
<proteinExistence type="inferred from homology"/>
<evidence type="ECO:0000256" key="5">
    <source>
        <dbReference type="RuleBase" id="RU362059"/>
    </source>
</evidence>
<comment type="subcellular location">
    <subcellularLocation>
        <location evidence="5">Membrane</location>
        <topology evidence="5">Single-pass membrane protein</topology>
    </subcellularLocation>
</comment>
<dbReference type="SUPFAM" id="SSF53756">
    <property type="entry name" value="UDP-Glycosyltransferase/glycogen phosphorylase"/>
    <property type="match status" value="1"/>
</dbReference>
<dbReference type="PROSITE" id="PS00375">
    <property type="entry name" value="UDPGT"/>
    <property type="match status" value="1"/>
</dbReference>
<keyword evidence="5" id="KW-0732">Signal</keyword>
<evidence type="ECO:0000313" key="7">
    <source>
        <dbReference type="RefSeq" id="XP_031767087.2"/>
    </source>
</evidence>
<evidence type="ECO:0000256" key="4">
    <source>
        <dbReference type="RuleBase" id="RU003718"/>
    </source>
</evidence>
<feature type="transmembrane region" description="Helical" evidence="5">
    <location>
        <begin position="482"/>
        <end position="505"/>
    </location>
</feature>
<dbReference type="InParanoid" id="A0A6J3C354"/>
<name>A0A6J3C354_GALME</name>
<evidence type="ECO:0000256" key="2">
    <source>
        <dbReference type="ARBA" id="ARBA00022676"/>
    </source>
</evidence>
<comment type="similarity">
    <text evidence="1 4">Belongs to the UDP-glycosyltransferase family.</text>
</comment>
<comment type="catalytic activity">
    <reaction evidence="5">
        <text>glucuronate acceptor + UDP-alpha-D-glucuronate = acceptor beta-D-glucuronoside + UDP + H(+)</text>
        <dbReference type="Rhea" id="RHEA:21032"/>
        <dbReference type="ChEBI" id="CHEBI:15378"/>
        <dbReference type="ChEBI" id="CHEBI:58052"/>
        <dbReference type="ChEBI" id="CHEBI:58223"/>
        <dbReference type="ChEBI" id="CHEBI:132367"/>
        <dbReference type="ChEBI" id="CHEBI:132368"/>
        <dbReference type="EC" id="2.4.1.17"/>
    </reaction>
</comment>
<keyword evidence="5" id="KW-1133">Transmembrane helix</keyword>
<keyword evidence="5" id="KW-0472">Membrane</keyword>
<dbReference type="RefSeq" id="XP_031767087.2">
    <property type="nucleotide sequence ID" value="XM_031911227.2"/>
</dbReference>
<dbReference type="Pfam" id="PF00201">
    <property type="entry name" value="UDPGT"/>
    <property type="match status" value="1"/>
</dbReference>
<evidence type="ECO:0000256" key="3">
    <source>
        <dbReference type="ARBA" id="ARBA00022679"/>
    </source>
</evidence>
<dbReference type="GeneID" id="113513128"/>
<evidence type="ECO:0000313" key="6">
    <source>
        <dbReference type="Proteomes" id="UP001652740"/>
    </source>
</evidence>
<dbReference type="PANTHER" id="PTHR48043:SF159">
    <property type="entry name" value="EG:EG0003.4 PROTEIN-RELATED"/>
    <property type="match status" value="1"/>
</dbReference>